<evidence type="ECO:0000313" key="3">
    <source>
        <dbReference type="Proteomes" id="UP000716291"/>
    </source>
</evidence>
<evidence type="ECO:0008006" key="4">
    <source>
        <dbReference type="Google" id="ProtNLM"/>
    </source>
</evidence>
<sequence>MSDRNEQYEEQRNPWSLQAVLDGLTSSSRSPVGQPVVPNQGGLADRIRLEYEQRLAEIREEYSQHITSLQEEIHVKDHLLRHTESQFQEFQDLQRSNQDSHMAEVKKLLDEKEDQLTRIWESKVRMAEAITEAVKREKSTMENRIVSYQQTIEELNKTIMVYEKRIQDLLTEVQQLREAADSLSDSVSLRGPSPVISYQQPATPRLEGEGMSFARRSRLSTNTSGGNRSEFSTAESLLQDDHQQSGKSLGEQDGVLVRQNMMEINNSSRRTRKYNVPVFNGNASQSSYEWLIYFEKVKKYYNWDDSETLLEFMMALQGSAGLWWNSQKDELERGTYENAKKAFTAFFGGDAAAQSSALASIDNLKQNKELMVSFGPKLLIEINRVTKENHVQLYFFYRAIDPKLADKVAAKEPSTLHEAIDYAVRLERNARERQMGKGLTPKQPIIFNGGE</sequence>
<comment type="caution">
    <text evidence="2">The sequence shown here is derived from an EMBL/GenBank/DDBJ whole genome shotgun (WGS) entry which is preliminary data.</text>
</comment>
<name>A0A9P6WYK1_RHIOR</name>
<keyword evidence="3" id="KW-1185">Reference proteome</keyword>
<dbReference type="OrthoDB" id="2290181at2759"/>
<proteinExistence type="predicted"/>
<evidence type="ECO:0000313" key="2">
    <source>
        <dbReference type="EMBL" id="KAG1301158.1"/>
    </source>
</evidence>
<gene>
    <name evidence="2" type="ORF">G6F64_012053</name>
</gene>
<protein>
    <recommendedName>
        <fullName evidence="4">Ty3 transposon capsid-like protein domain-containing protein</fullName>
    </recommendedName>
</protein>
<accession>A0A9P6WYK1</accession>
<dbReference type="EMBL" id="JAANQT010003327">
    <property type="protein sequence ID" value="KAG1301158.1"/>
    <property type="molecule type" value="Genomic_DNA"/>
</dbReference>
<dbReference type="AlphaFoldDB" id="A0A9P6WYK1"/>
<organism evidence="2 3">
    <name type="scientific">Rhizopus oryzae</name>
    <name type="common">Mucormycosis agent</name>
    <name type="synonym">Rhizopus arrhizus var. delemar</name>
    <dbReference type="NCBI Taxonomy" id="64495"/>
    <lineage>
        <taxon>Eukaryota</taxon>
        <taxon>Fungi</taxon>
        <taxon>Fungi incertae sedis</taxon>
        <taxon>Mucoromycota</taxon>
        <taxon>Mucoromycotina</taxon>
        <taxon>Mucoromycetes</taxon>
        <taxon>Mucorales</taxon>
        <taxon>Mucorineae</taxon>
        <taxon>Rhizopodaceae</taxon>
        <taxon>Rhizopus</taxon>
    </lineage>
</organism>
<feature type="compositionally biased region" description="Polar residues" evidence="1">
    <location>
        <begin position="219"/>
        <end position="236"/>
    </location>
</feature>
<dbReference type="Proteomes" id="UP000716291">
    <property type="component" value="Unassembled WGS sequence"/>
</dbReference>
<feature type="region of interest" description="Disordered" evidence="1">
    <location>
        <begin position="183"/>
        <end position="252"/>
    </location>
</feature>
<evidence type="ECO:0000256" key="1">
    <source>
        <dbReference type="SAM" id="MobiDB-lite"/>
    </source>
</evidence>
<reference evidence="2" key="1">
    <citation type="journal article" date="2020" name="Microb. Genom.">
        <title>Genetic diversity of clinical and environmental Mucorales isolates obtained from an investigation of mucormycosis cases among solid organ transplant recipients.</title>
        <authorList>
            <person name="Nguyen M.H."/>
            <person name="Kaul D."/>
            <person name="Muto C."/>
            <person name="Cheng S.J."/>
            <person name="Richter R.A."/>
            <person name="Bruno V.M."/>
            <person name="Liu G."/>
            <person name="Beyhan S."/>
            <person name="Sundermann A.J."/>
            <person name="Mounaud S."/>
            <person name="Pasculle A.W."/>
            <person name="Nierman W.C."/>
            <person name="Driscoll E."/>
            <person name="Cumbie R."/>
            <person name="Clancy C.J."/>
            <person name="Dupont C.L."/>
        </authorList>
    </citation>
    <scope>NUCLEOTIDE SEQUENCE</scope>
    <source>
        <strain evidence="2">GL11</strain>
    </source>
</reference>